<evidence type="ECO:0000313" key="5">
    <source>
        <dbReference type="EMBL" id="KRL23083.1"/>
    </source>
</evidence>
<dbReference type="PANTHER" id="PTHR43280:SF27">
    <property type="entry name" value="TRANSCRIPTIONAL REGULATOR MTLR"/>
    <property type="match status" value="1"/>
</dbReference>
<organism evidence="5 6">
    <name type="scientific">Lentilactobacillus kisonensis DSM 19906 = JCM 15041</name>
    <dbReference type="NCBI Taxonomy" id="1423766"/>
    <lineage>
        <taxon>Bacteria</taxon>
        <taxon>Bacillati</taxon>
        <taxon>Bacillota</taxon>
        <taxon>Bacilli</taxon>
        <taxon>Lactobacillales</taxon>
        <taxon>Lactobacillaceae</taxon>
        <taxon>Lentilactobacillus</taxon>
    </lineage>
</organism>
<evidence type="ECO:0000256" key="3">
    <source>
        <dbReference type="ARBA" id="ARBA00023163"/>
    </source>
</evidence>
<protein>
    <submittedName>
        <fullName evidence="5">Transcriptional regulator, AraC family</fullName>
    </submittedName>
</protein>
<evidence type="ECO:0000259" key="4">
    <source>
        <dbReference type="PROSITE" id="PS01124"/>
    </source>
</evidence>
<keyword evidence="3" id="KW-0804">Transcription</keyword>
<gene>
    <name evidence="5" type="ORF">FC98_GL001119</name>
</gene>
<dbReference type="PATRIC" id="fig|1423766.4.peg.1155"/>
<dbReference type="InterPro" id="IPR020449">
    <property type="entry name" value="Tscrpt_reg_AraC-type_HTH"/>
</dbReference>
<dbReference type="InterPro" id="IPR018060">
    <property type="entry name" value="HTH_AraC"/>
</dbReference>
<dbReference type="AlphaFoldDB" id="A0A0R1P2N5"/>
<sequence>MKKADYQRTAKLFYSATGIDITVYNPDGQPLITLTDDRAATKFYGSFPFKKLSNSLNSSGYNHYIAATKLEYLIIKLTTMAPKTGIIVAGPFITKTVSHDELNNILIANSLTVSESSQLEQFYQGLPILSPAKIGDIGTLLVNLFNHKLYQPNQTTITEKNASSLPNPITIINAQDKAQIERRYAAEQALMTAIASGDELAVKQQNSSINRITELFSNRIPNKPLRSTKNICFVYNTLCRIAAHQGGVHPVYLNAISEKYALLIERQNTVTGLQSLTTAMALAYCKLVATLSTNGYSPMIKRAIDYMLLNLGHHIALQQIATEVGTNPTYLSRKFKEAVGLTITDYINNRRVAEAKKYLVRKTPSITDIALMTGFNNVTYFIKVFKQLVGKTPLAYRNNSNRRES</sequence>
<dbReference type="GO" id="GO:0003700">
    <property type="term" value="F:DNA-binding transcription factor activity"/>
    <property type="evidence" value="ECO:0007669"/>
    <property type="project" value="InterPro"/>
</dbReference>
<dbReference type="Gene3D" id="1.10.10.60">
    <property type="entry name" value="Homeodomain-like"/>
    <property type="match status" value="2"/>
</dbReference>
<dbReference type="InterPro" id="IPR009057">
    <property type="entry name" value="Homeodomain-like_sf"/>
</dbReference>
<comment type="caution">
    <text evidence="5">The sequence shown here is derived from an EMBL/GenBank/DDBJ whole genome shotgun (WGS) entry which is preliminary data.</text>
</comment>
<evidence type="ECO:0000256" key="2">
    <source>
        <dbReference type="ARBA" id="ARBA00023125"/>
    </source>
</evidence>
<dbReference type="PANTHER" id="PTHR43280">
    <property type="entry name" value="ARAC-FAMILY TRANSCRIPTIONAL REGULATOR"/>
    <property type="match status" value="1"/>
</dbReference>
<dbReference type="PROSITE" id="PS01124">
    <property type="entry name" value="HTH_ARAC_FAMILY_2"/>
    <property type="match status" value="1"/>
</dbReference>
<reference evidence="5 6" key="1">
    <citation type="journal article" date="2015" name="Genome Announc.">
        <title>Expanding the biotechnology potential of lactobacilli through comparative genomics of 213 strains and associated genera.</title>
        <authorList>
            <person name="Sun Z."/>
            <person name="Harris H.M."/>
            <person name="McCann A."/>
            <person name="Guo C."/>
            <person name="Argimon S."/>
            <person name="Zhang W."/>
            <person name="Yang X."/>
            <person name="Jeffery I.B."/>
            <person name="Cooney J.C."/>
            <person name="Kagawa T.F."/>
            <person name="Liu W."/>
            <person name="Song Y."/>
            <person name="Salvetti E."/>
            <person name="Wrobel A."/>
            <person name="Rasinkangas P."/>
            <person name="Parkhill J."/>
            <person name="Rea M.C."/>
            <person name="O'Sullivan O."/>
            <person name="Ritari J."/>
            <person name="Douillard F.P."/>
            <person name="Paul Ross R."/>
            <person name="Yang R."/>
            <person name="Briner A.E."/>
            <person name="Felis G.E."/>
            <person name="de Vos W.M."/>
            <person name="Barrangou R."/>
            <person name="Klaenhammer T.R."/>
            <person name="Caufield P.W."/>
            <person name="Cui Y."/>
            <person name="Zhang H."/>
            <person name="O'Toole P.W."/>
        </authorList>
    </citation>
    <scope>NUCLEOTIDE SEQUENCE [LARGE SCALE GENOMIC DNA]</scope>
    <source>
        <strain evidence="5 6">DSM 19906</strain>
    </source>
</reference>
<dbReference type="EMBL" id="AZEB01000002">
    <property type="protein sequence ID" value="KRL23083.1"/>
    <property type="molecule type" value="Genomic_DNA"/>
</dbReference>
<dbReference type="Pfam" id="PF12833">
    <property type="entry name" value="HTH_18"/>
    <property type="match status" value="1"/>
</dbReference>
<keyword evidence="1" id="KW-0805">Transcription regulation</keyword>
<accession>A0A0R1P2N5</accession>
<dbReference type="GO" id="GO:0043565">
    <property type="term" value="F:sequence-specific DNA binding"/>
    <property type="evidence" value="ECO:0007669"/>
    <property type="project" value="InterPro"/>
</dbReference>
<dbReference type="InterPro" id="IPR018062">
    <property type="entry name" value="HTH_AraC-typ_CS"/>
</dbReference>
<proteinExistence type="predicted"/>
<dbReference type="SUPFAM" id="SSF46689">
    <property type="entry name" value="Homeodomain-like"/>
    <property type="match status" value="2"/>
</dbReference>
<keyword evidence="6" id="KW-1185">Reference proteome</keyword>
<feature type="domain" description="HTH araC/xylS-type" evidence="4">
    <location>
        <begin position="301"/>
        <end position="399"/>
    </location>
</feature>
<dbReference type="SMART" id="SM00342">
    <property type="entry name" value="HTH_ARAC"/>
    <property type="match status" value="1"/>
</dbReference>
<evidence type="ECO:0000256" key="1">
    <source>
        <dbReference type="ARBA" id="ARBA00023015"/>
    </source>
</evidence>
<keyword evidence="2" id="KW-0238">DNA-binding</keyword>
<dbReference type="Proteomes" id="UP000051439">
    <property type="component" value="Unassembled WGS sequence"/>
</dbReference>
<dbReference type="PRINTS" id="PR00032">
    <property type="entry name" value="HTHARAC"/>
</dbReference>
<name>A0A0R1P2N5_9LACO</name>
<dbReference type="RefSeq" id="WP_008857783.1">
    <property type="nucleotide sequence ID" value="NZ_AZEB01000002.1"/>
</dbReference>
<evidence type="ECO:0000313" key="6">
    <source>
        <dbReference type="Proteomes" id="UP000051439"/>
    </source>
</evidence>
<dbReference type="PROSITE" id="PS00041">
    <property type="entry name" value="HTH_ARAC_FAMILY_1"/>
    <property type="match status" value="1"/>
</dbReference>